<evidence type="ECO:0000256" key="5">
    <source>
        <dbReference type="RuleBase" id="RU362059"/>
    </source>
</evidence>
<protein>
    <recommendedName>
        <fullName evidence="5">UDP-glucuronosyltransferase</fullName>
        <ecNumber evidence="5">2.4.1.17</ecNumber>
    </recommendedName>
</protein>
<dbReference type="Proteomes" id="UP001159042">
    <property type="component" value="Unassembled WGS sequence"/>
</dbReference>
<evidence type="ECO:0000256" key="2">
    <source>
        <dbReference type="ARBA" id="ARBA00022676"/>
    </source>
</evidence>
<comment type="caution">
    <text evidence="6">The sequence shown here is derived from an EMBL/GenBank/DDBJ whole genome shotgun (WGS) entry which is preliminary data.</text>
</comment>
<name>A0AAV8V9F1_9CUCU</name>
<keyword evidence="2 4" id="KW-0328">Glycosyltransferase</keyword>
<dbReference type="InterPro" id="IPR050271">
    <property type="entry name" value="UDP-glycosyltransferase"/>
</dbReference>
<keyword evidence="5" id="KW-1133">Transmembrane helix</keyword>
<dbReference type="FunFam" id="3.40.50.2000:FF:000050">
    <property type="entry name" value="UDP-glucuronosyltransferase"/>
    <property type="match status" value="1"/>
</dbReference>
<evidence type="ECO:0000313" key="7">
    <source>
        <dbReference type="Proteomes" id="UP001159042"/>
    </source>
</evidence>
<comment type="catalytic activity">
    <reaction evidence="5">
        <text>glucuronate acceptor + UDP-alpha-D-glucuronate = acceptor beta-D-glucuronoside + UDP + H(+)</text>
        <dbReference type="Rhea" id="RHEA:21032"/>
        <dbReference type="ChEBI" id="CHEBI:15378"/>
        <dbReference type="ChEBI" id="CHEBI:58052"/>
        <dbReference type="ChEBI" id="CHEBI:58223"/>
        <dbReference type="ChEBI" id="CHEBI:132367"/>
        <dbReference type="ChEBI" id="CHEBI:132368"/>
        <dbReference type="EC" id="2.4.1.17"/>
    </reaction>
</comment>
<gene>
    <name evidence="6" type="ORF">NQ315_015582</name>
</gene>
<dbReference type="PROSITE" id="PS00375">
    <property type="entry name" value="UDPGT"/>
    <property type="match status" value="1"/>
</dbReference>
<keyword evidence="5" id="KW-0812">Transmembrane</keyword>
<evidence type="ECO:0000313" key="6">
    <source>
        <dbReference type="EMBL" id="KAJ8910847.1"/>
    </source>
</evidence>
<sequence>MLKEVIPILLVIYVQQSTCARILAIIPIPSYSHQLFFRPIWRELGRRGHEVTLLTTDLMPNASSNIRQIDWNFAYDLRHNKHNITKVVQDNEYNIPKILASYQAMLNEIVDEELARPEVQALIRNEDERFDLLMVEYYHPAMFAFAERFKCPYIGVASAEISNFYHKTMGNPIHPVLYPELLLPFERDLKFSERVLSTLYVIYQFISNHDSSLDDNIARKHFGEELPPLHQIIRNVSMVFVNTHPVFNVRPLGPGFVRIGGGIHVEPPKPLPKKLKSYLDLANEGVIYFSLGTNVRSHHLTKEFIKVVVDTFRELPYKILWKFEEDVPEKSRNVKIVKWTPQQDVLRHKNVKLFITQCGIQSMEESIVAGVPMITIPFVSDQKMNSMKIVSMGLGLSINKHILTKEVLKDAILEIMHNSSYRENIRKIAELIQDEPMSGLEKAIWWTEYVIRHKGVKHFWHPNVDLPTYQFLLLDVISFLIVVCILIVYMMYTIIKGIVSLLFIRKCFSNKIKTN</sequence>
<dbReference type="AlphaFoldDB" id="A0AAV8V9F1"/>
<evidence type="ECO:0000256" key="3">
    <source>
        <dbReference type="ARBA" id="ARBA00022679"/>
    </source>
</evidence>
<accession>A0AAV8V9F1</accession>
<dbReference type="GO" id="GO:0015020">
    <property type="term" value="F:glucuronosyltransferase activity"/>
    <property type="evidence" value="ECO:0007669"/>
    <property type="project" value="UniProtKB-EC"/>
</dbReference>
<dbReference type="Gene3D" id="3.40.50.2000">
    <property type="entry name" value="Glycogen Phosphorylase B"/>
    <property type="match status" value="2"/>
</dbReference>
<dbReference type="EC" id="2.4.1.17" evidence="5"/>
<dbReference type="CDD" id="cd03784">
    <property type="entry name" value="GT1_Gtf-like"/>
    <property type="match status" value="1"/>
</dbReference>
<dbReference type="InterPro" id="IPR035595">
    <property type="entry name" value="UDP_glycos_trans_CS"/>
</dbReference>
<dbReference type="SUPFAM" id="SSF53756">
    <property type="entry name" value="UDP-Glycosyltransferase/glycogen phosphorylase"/>
    <property type="match status" value="1"/>
</dbReference>
<keyword evidence="5" id="KW-0472">Membrane</keyword>
<reference evidence="6 7" key="1">
    <citation type="journal article" date="2023" name="Insect Mol. Biol.">
        <title>Genome sequencing provides insights into the evolution of gene families encoding plant cell wall-degrading enzymes in longhorned beetles.</title>
        <authorList>
            <person name="Shin N.R."/>
            <person name="Okamura Y."/>
            <person name="Kirsch R."/>
            <person name="Pauchet Y."/>
        </authorList>
    </citation>
    <scope>NUCLEOTIDE SEQUENCE [LARGE SCALE GENOMIC DNA]</scope>
    <source>
        <strain evidence="6">EAD_L_NR</strain>
    </source>
</reference>
<dbReference type="InterPro" id="IPR002213">
    <property type="entry name" value="UDP_glucos_trans"/>
</dbReference>
<feature type="transmembrane region" description="Helical" evidence="5">
    <location>
        <begin position="471"/>
        <end position="504"/>
    </location>
</feature>
<keyword evidence="7" id="KW-1185">Reference proteome</keyword>
<comment type="similarity">
    <text evidence="1 4">Belongs to the UDP-glycosyltransferase family.</text>
</comment>
<proteinExistence type="inferred from homology"/>
<dbReference type="EMBL" id="JANEYG010000239">
    <property type="protein sequence ID" value="KAJ8910847.1"/>
    <property type="molecule type" value="Genomic_DNA"/>
</dbReference>
<comment type="subcellular location">
    <subcellularLocation>
        <location evidence="5">Membrane</location>
        <topology evidence="5">Single-pass membrane protein</topology>
    </subcellularLocation>
</comment>
<evidence type="ECO:0000256" key="1">
    <source>
        <dbReference type="ARBA" id="ARBA00009995"/>
    </source>
</evidence>
<dbReference type="Pfam" id="PF00201">
    <property type="entry name" value="UDPGT"/>
    <property type="match status" value="1"/>
</dbReference>
<dbReference type="PANTHER" id="PTHR48043:SF159">
    <property type="entry name" value="EG:EG0003.4 PROTEIN-RELATED"/>
    <property type="match status" value="1"/>
</dbReference>
<keyword evidence="3 4" id="KW-0808">Transferase</keyword>
<dbReference type="GO" id="GO:0016020">
    <property type="term" value="C:membrane"/>
    <property type="evidence" value="ECO:0007669"/>
    <property type="project" value="UniProtKB-SubCell"/>
</dbReference>
<dbReference type="PANTHER" id="PTHR48043">
    <property type="entry name" value="EG:EG0003.4 PROTEIN-RELATED"/>
    <property type="match status" value="1"/>
</dbReference>
<organism evidence="6 7">
    <name type="scientific">Exocentrus adspersus</name>
    <dbReference type="NCBI Taxonomy" id="1586481"/>
    <lineage>
        <taxon>Eukaryota</taxon>
        <taxon>Metazoa</taxon>
        <taxon>Ecdysozoa</taxon>
        <taxon>Arthropoda</taxon>
        <taxon>Hexapoda</taxon>
        <taxon>Insecta</taxon>
        <taxon>Pterygota</taxon>
        <taxon>Neoptera</taxon>
        <taxon>Endopterygota</taxon>
        <taxon>Coleoptera</taxon>
        <taxon>Polyphaga</taxon>
        <taxon>Cucujiformia</taxon>
        <taxon>Chrysomeloidea</taxon>
        <taxon>Cerambycidae</taxon>
        <taxon>Lamiinae</taxon>
        <taxon>Acanthocinini</taxon>
        <taxon>Exocentrus</taxon>
    </lineage>
</organism>
<evidence type="ECO:0000256" key="4">
    <source>
        <dbReference type="RuleBase" id="RU003718"/>
    </source>
</evidence>